<keyword evidence="7 12" id="KW-0132">Cell division</keyword>
<evidence type="ECO:0000256" key="1">
    <source>
        <dbReference type="ARBA" id="ARBA00003552"/>
    </source>
</evidence>
<dbReference type="GO" id="GO:0051301">
    <property type="term" value="P:cell division"/>
    <property type="evidence" value="ECO:0007669"/>
    <property type="project" value="UniProtKB-KW"/>
</dbReference>
<evidence type="ECO:0000256" key="9">
    <source>
        <dbReference type="ARBA" id="ARBA00022989"/>
    </source>
</evidence>
<dbReference type="Pfam" id="PF18075">
    <property type="entry name" value="FtsX_ECD"/>
    <property type="match status" value="1"/>
</dbReference>
<evidence type="ECO:0000256" key="6">
    <source>
        <dbReference type="ARBA" id="ARBA00022475"/>
    </source>
</evidence>
<keyword evidence="10 12" id="KW-0472">Membrane</keyword>
<dbReference type="NCBIfam" id="NF038346">
    <property type="entry name" value="FtsX_actino"/>
    <property type="match status" value="1"/>
</dbReference>
<evidence type="ECO:0000256" key="4">
    <source>
        <dbReference type="ARBA" id="ARBA00011160"/>
    </source>
</evidence>
<keyword evidence="17" id="KW-1185">Reference proteome</keyword>
<evidence type="ECO:0000259" key="15">
    <source>
        <dbReference type="Pfam" id="PF18075"/>
    </source>
</evidence>
<name>A0A498PUW2_9MYCO</name>
<evidence type="ECO:0000256" key="13">
    <source>
        <dbReference type="SAM" id="Phobius"/>
    </source>
</evidence>
<dbReference type="FunFam" id="3.30.70.3040:FF:000004">
    <property type="entry name" value="Cell division protein FtsX"/>
    <property type="match status" value="1"/>
</dbReference>
<keyword evidence="8 13" id="KW-0812">Transmembrane</keyword>
<keyword evidence="11 12" id="KW-0131">Cell cycle</keyword>
<evidence type="ECO:0000256" key="2">
    <source>
        <dbReference type="ARBA" id="ARBA00004651"/>
    </source>
</evidence>
<feature type="transmembrane region" description="Helical" evidence="13">
    <location>
        <begin position="218"/>
        <end position="242"/>
    </location>
</feature>
<comment type="subcellular location">
    <subcellularLocation>
        <location evidence="2">Cell membrane</location>
        <topology evidence="2">Multi-pass membrane protein</topology>
    </subcellularLocation>
</comment>
<comment type="function">
    <text evidence="1">Part of the ABC transporter FtsEX involved in cellular division.</text>
</comment>
<accession>A0A498PUW2</accession>
<feature type="transmembrane region" description="Helical" evidence="13">
    <location>
        <begin position="268"/>
        <end position="291"/>
    </location>
</feature>
<dbReference type="PANTHER" id="PTHR47755:SF1">
    <property type="entry name" value="CELL DIVISION PROTEIN FTSX"/>
    <property type="match status" value="1"/>
</dbReference>
<evidence type="ECO:0000256" key="12">
    <source>
        <dbReference type="PIRNR" id="PIRNR003097"/>
    </source>
</evidence>
<dbReference type="InterPro" id="IPR004513">
    <property type="entry name" value="FtsX"/>
</dbReference>
<dbReference type="InterPro" id="IPR040690">
    <property type="entry name" value="FtsX_ECD"/>
</dbReference>
<dbReference type="RefSeq" id="WP_122441719.1">
    <property type="nucleotide sequence ID" value="NZ_UPHP01000037.1"/>
</dbReference>
<reference evidence="16 17" key="1">
    <citation type="submission" date="2018-09" db="EMBL/GenBank/DDBJ databases">
        <authorList>
            <person name="Tagini F."/>
        </authorList>
    </citation>
    <scope>NUCLEOTIDE SEQUENCE [LARGE SCALE GENOMIC DNA]</scope>
    <source>
        <strain evidence="16 17">MK136</strain>
    </source>
</reference>
<sequence length="297" mass="32799">MRFGFLLNEVLTGLRRNVTMTIAMILTTAISIGLFGGGLLVVRLADNSRAIYLDRVETQVFLTDDVSANDPACDSDPCKALREKIEKRSDVKAVRFLNRQQAYDDAIRKFPQYKDVAGKDSFPASFIVKLENPEQHKDFDAAMQGQPGVLSVLNQKDLIDRLFAVLDGLSNAAFAVALVQAIGAVLLIANMVQVAAYTRRTEIGIMRLVGASRWYTQLPFLVEAMLAATVGVLIAIGGLMLVRAMFLENALNQFYQANLIARVDYADILYIAPWLVLLGVAMSGLTAYATLRIYVRR</sequence>
<dbReference type="Proteomes" id="UP000273307">
    <property type="component" value="Unassembled WGS sequence"/>
</dbReference>
<evidence type="ECO:0000313" key="17">
    <source>
        <dbReference type="Proteomes" id="UP000273307"/>
    </source>
</evidence>
<protein>
    <recommendedName>
        <fullName evidence="5 12">Cell division protein FtsX</fullName>
    </recommendedName>
</protein>
<dbReference type="AlphaFoldDB" id="A0A498PUW2"/>
<gene>
    <name evidence="16" type="primary">ftsX</name>
    <name evidence="16" type="ORF">LAUMK136_01479</name>
</gene>
<evidence type="ECO:0000256" key="3">
    <source>
        <dbReference type="ARBA" id="ARBA00007379"/>
    </source>
</evidence>
<dbReference type="InterPro" id="IPR003838">
    <property type="entry name" value="ABC3_permease_C"/>
</dbReference>
<comment type="subunit">
    <text evidence="4">Forms a membrane-associated complex with FtsE.</text>
</comment>
<keyword evidence="9 13" id="KW-1133">Transmembrane helix</keyword>
<dbReference type="OrthoDB" id="9812531at2"/>
<comment type="similarity">
    <text evidence="3 12">Belongs to the ABC-4 integral membrane protein family. FtsX subfamily.</text>
</comment>
<proteinExistence type="inferred from homology"/>
<dbReference type="Pfam" id="PF02687">
    <property type="entry name" value="FtsX"/>
    <property type="match status" value="1"/>
</dbReference>
<feature type="domain" description="ABC3 transporter permease C-terminal" evidence="14">
    <location>
        <begin position="175"/>
        <end position="293"/>
    </location>
</feature>
<dbReference type="PANTHER" id="PTHR47755">
    <property type="entry name" value="CELL DIVISION PROTEIN FTSX"/>
    <property type="match status" value="1"/>
</dbReference>
<evidence type="ECO:0000256" key="5">
    <source>
        <dbReference type="ARBA" id="ARBA00021907"/>
    </source>
</evidence>
<organism evidence="16 17">
    <name type="scientific">Mycobacterium attenuatum</name>
    <dbReference type="NCBI Taxonomy" id="2341086"/>
    <lineage>
        <taxon>Bacteria</taxon>
        <taxon>Bacillati</taxon>
        <taxon>Actinomycetota</taxon>
        <taxon>Actinomycetes</taxon>
        <taxon>Mycobacteriales</taxon>
        <taxon>Mycobacteriaceae</taxon>
        <taxon>Mycobacterium</taxon>
    </lineage>
</organism>
<feature type="transmembrane region" description="Helical" evidence="13">
    <location>
        <begin position="21"/>
        <end position="45"/>
    </location>
</feature>
<dbReference type="Gene3D" id="3.30.70.3040">
    <property type="match status" value="1"/>
</dbReference>
<keyword evidence="6 12" id="KW-1003">Cell membrane</keyword>
<evidence type="ECO:0000313" key="16">
    <source>
        <dbReference type="EMBL" id="VBA36609.1"/>
    </source>
</evidence>
<feature type="domain" description="FtsX extracellular" evidence="15">
    <location>
        <begin position="56"/>
        <end position="152"/>
    </location>
</feature>
<dbReference type="InterPro" id="IPR047929">
    <property type="entry name" value="FtsX_actino"/>
</dbReference>
<evidence type="ECO:0000256" key="11">
    <source>
        <dbReference type="ARBA" id="ARBA00023306"/>
    </source>
</evidence>
<evidence type="ECO:0000256" key="8">
    <source>
        <dbReference type="ARBA" id="ARBA00022692"/>
    </source>
</evidence>
<evidence type="ECO:0000256" key="7">
    <source>
        <dbReference type="ARBA" id="ARBA00022618"/>
    </source>
</evidence>
<evidence type="ECO:0000259" key="14">
    <source>
        <dbReference type="Pfam" id="PF02687"/>
    </source>
</evidence>
<evidence type="ECO:0000256" key="10">
    <source>
        <dbReference type="ARBA" id="ARBA00023136"/>
    </source>
</evidence>
<dbReference type="PIRSF" id="PIRSF003097">
    <property type="entry name" value="FtsX"/>
    <property type="match status" value="1"/>
</dbReference>
<feature type="transmembrane region" description="Helical" evidence="13">
    <location>
        <begin position="172"/>
        <end position="197"/>
    </location>
</feature>
<dbReference type="GO" id="GO:0005886">
    <property type="term" value="C:plasma membrane"/>
    <property type="evidence" value="ECO:0007669"/>
    <property type="project" value="UniProtKB-SubCell"/>
</dbReference>
<dbReference type="EMBL" id="UPHP01000037">
    <property type="protein sequence ID" value="VBA36609.1"/>
    <property type="molecule type" value="Genomic_DNA"/>
</dbReference>